<dbReference type="Proteomes" id="UP000233551">
    <property type="component" value="Unassembled WGS sequence"/>
</dbReference>
<accession>A0A2I0KHL9</accession>
<feature type="compositionally biased region" description="Basic and acidic residues" evidence="1">
    <location>
        <begin position="133"/>
        <end position="148"/>
    </location>
</feature>
<evidence type="ECO:0000256" key="1">
    <source>
        <dbReference type="SAM" id="MobiDB-lite"/>
    </source>
</evidence>
<gene>
    <name evidence="2" type="ORF">CRG98_011773</name>
</gene>
<evidence type="ECO:0000313" key="2">
    <source>
        <dbReference type="EMBL" id="PKI67800.1"/>
    </source>
</evidence>
<feature type="compositionally biased region" description="Basic and acidic residues" evidence="1">
    <location>
        <begin position="87"/>
        <end position="111"/>
    </location>
</feature>
<sequence>MESMGLMMTMRKKKSPSGGLMMRIALGWIEVSKLGGGEQRSELANELSGRLGSPKEDDNEEQKSGVCSRKWARRGGGIAAKGCPHPDPVEIIRKKEKEKYGRKSEKKRGERGLWSGQQRGEGSNDGFGEGSDECFHIESLGRREARGE</sequence>
<dbReference type="AlphaFoldDB" id="A0A2I0KHL9"/>
<protein>
    <submittedName>
        <fullName evidence="2">Uncharacterized protein</fullName>
    </submittedName>
</protein>
<keyword evidence="3" id="KW-1185">Reference proteome</keyword>
<organism evidence="2 3">
    <name type="scientific">Punica granatum</name>
    <name type="common">Pomegranate</name>
    <dbReference type="NCBI Taxonomy" id="22663"/>
    <lineage>
        <taxon>Eukaryota</taxon>
        <taxon>Viridiplantae</taxon>
        <taxon>Streptophyta</taxon>
        <taxon>Embryophyta</taxon>
        <taxon>Tracheophyta</taxon>
        <taxon>Spermatophyta</taxon>
        <taxon>Magnoliopsida</taxon>
        <taxon>eudicotyledons</taxon>
        <taxon>Gunneridae</taxon>
        <taxon>Pentapetalae</taxon>
        <taxon>rosids</taxon>
        <taxon>malvids</taxon>
        <taxon>Myrtales</taxon>
        <taxon>Lythraceae</taxon>
        <taxon>Punica</taxon>
    </lineage>
</organism>
<name>A0A2I0KHL9_PUNGR</name>
<evidence type="ECO:0000313" key="3">
    <source>
        <dbReference type="Proteomes" id="UP000233551"/>
    </source>
</evidence>
<feature type="region of interest" description="Disordered" evidence="1">
    <location>
        <begin position="37"/>
        <end position="148"/>
    </location>
</feature>
<comment type="caution">
    <text evidence="2">The sequence shown here is derived from an EMBL/GenBank/DDBJ whole genome shotgun (WGS) entry which is preliminary data.</text>
</comment>
<dbReference type="EMBL" id="PGOL01000582">
    <property type="protein sequence ID" value="PKI67800.1"/>
    <property type="molecule type" value="Genomic_DNA"/>
</dbReference>
<proteinExistence type="predicted"/>
<reference evidence="2 3" key="1">
    <citation type="submission" date="2017-11" db="EMBL/GenBank/DDBJ databases">
        <title>De-novo sequencing of pomegranate (Punica granatum L.) genome.</title>
        <authorList>
            <person name="Akparov Z."/>
            <person name="Amiraslanov A."/>
            <person name="Hajiyeva S."/>
            <person name="Abbasov M."/>
            <person name="Kaur K."/>
            <person name="Hamwieh A."/>
            <person name="Solovyev V."/>
            <person name="Salamov A."/>
            <person name="Braich B."/>
            <person name="Kosarev P."/>
            <person name="Mahmoud A."/>
            <person name="Hajiyev E."/>
            <person name="Babayeva S."/>
            <person name="Izzatullayeva V."/>
            <person name="Mammadov A."/>
            <person name="Mammadov A."/>
            <person name="Sharifova S."/>
            <person name="Ojaghi J."/>
            <person name="Eynullazada K."/>
            <person name="Bayramov B."/>
            <person name="Abdulazimova A."/>
            <person name="Shahmuradov I."/>
        </authorList>
    </citation>
    <scope>NUCLEOTIDE SEQUENCE [LARGE SCALE GENOMIC DNA]</scope>
    <source>
        <strain evidence="3">cv. AG2017</strain>
        <tissue evidence="2">Leaf</tissue>
    </source>
</reference>